<feature type="region of interest" description="Disordered" evidence="1">
    <location>
        <begin position="52"/>
        <end position="83"/>
    </location>
</feature>
<evidence type="ECO:0000313" key="2">
    <source>
        <dbReference type="EMBL" id="KAJ0983823.1"/>
    </source>
</evidence>
<dbReference type="EMBL" id="JAGGNH010000001">
    <property type="protein sequence ID" value="KAJ0983823.1"/>
    <property type="molecule type" value="Genomic_DNA"/>
</dbReference>
<evidence type="ECO:0000313" key="3">
    <source>
        <dbReference type="Proteomes" id="UP001085076"/>
    </source>
</evidence>
<feature type="region of interest" description="Disordered" evidence="1">
    <location>
        <begin position="1"/>
        <end position="22"/>
    </location>
</feature>
<evidence type="ECO:0000256" key="1">
    <source>
        <dbReference type="SAM" id="MobiDB-lite"/>
    </source>
</evidence>
<keyword evidence="3" id="KW-1185">Reference proteome</keyword>
<dbReference type="Proteomes" id="UP001085076">
    <property type="component" value="Miscellaneous, Linkage group lg01"/>
</dbReference>
<name>A0A9D5HP79_9LILI</name>
<comment type="caution">
    <text evidence="2">The sequence shown here is derived from an EMBL/GenBank/DDBJ whole genome shotgun (WGS) entry which is preliminary data.</text>
</comment>
<gene>
    <name evidence="2" type="ORF">J5N97_002179</name>
</gene>
<reference evidence="2" key="2">
    <citation type="journal article" date="2022" name="Hortic Res">
        <title>The genome of Dioscorea zingiberensis sheds light on the biosynthesis, origin and evolution of the medicinally important diosgenin saponins.</title>
        <authorList>
            <person name="Li Y."/>
            <person name="Tan C."/>
            <person name="Li Z."/>
            <person name="Guo J."/>
            <person name="Li S."/>
            <person name="Chen X."/>
            <person name="Wang C."/>
            <person name="Dai X."/>
            <person name="Yang H."/>
            <person name="Song W."/>
            <person name="Hou L."/>
            <person name="Xu J."/>
            <person name="Tong Z."/>
            <person name="Xu A."/>
            <person name="Yuan X."/>
            <person name="Wang W."/>
            <person name="Yang Q."/>
            <person name="Chen L."/>
            <person name="Sun Z."/>
            <person name="Wang K."/>
            <person name="Pan B."/>
            <person name="Chen J."/>
            <person name="Bao Y."/>
            <person name="Liu F."/>
            <person name="Qi X."/>
            <person name="Gang D.R."/>
            <person name="Wen J."/>
            <person name="Li J."/>
        </authorList>
    </citation>
    <scope>NUCLEOTIDE SEQUENCE</scope>
    <source>
        <strain evidence="2">Dzin_1.0</strain>
    </source>
</reference>
<sequence length="83" mass="9760">MRPIRRRELRWQPGGRTPRSDLSRWRLQPARLRRPRPSRNYVLLFPLLHLSSSNSRSAGDSPNLKEKVSSHLQLSGESIPYWT</sequence>
<proteinExistence type="predicted"/>
<accession>A0A9D5HP79</accession>
<dbReference type="AlphaFoldDB" id="A0A9D5HP79"/>
<protein>
    <submittedName>
        <fullName evidence="2">Uncharacterized protein</fullName>
    </submittedName>
</protein>
<organism evidence="2 3">
    <name type="scientific">Dioscorea zingiberensis</name>
    <dbReference type="NCBI Taxonomy" id="325984"/>
    <lineage>
        <taxon>Eukaryota</taxon>
        <taxon>Viridiplantae</taxon>
        <taxon>Streptophyta</taxon>
        <taxon>Embryophyta</taxon>
        <taxon>Tracheophyta</taxon>
        <taxon>Spermatophyta</taxon>
        <taxon>Magnoliopsida</taxon>
        <taxon>Liliopsida</taxon>
        <taxon>Dioscoreales</taxon>
        <taxon>Dioscoreaceae</taxon>
        <taxon>Dioscorea</taxon>
    </lineage>
</organism>
<reference evidence="2" key="1">
    <citation type="submission" date="2021-03" db="EMBL/GenBank/DDBJ databases">
        <authorList>
            <person name="Li Z."/>
            <person name="Yang C."/>
        </authorList>
    </citation>
    <scope>NUCLEOTIDE SEQUENCE</scope>
    <source>
        <strain evidence="2">Dzin_1.0</strain>
        <tissue evidence="2">Leaf</tissue>
    </source>
</reference>